<dbReference type="PANTHER" id="PTHR34072:SF52">
    <property type="entry name" value="RIBONUCLEASE H"/>
    <property type="match status" value="1"/>
</dbReference>
<dbReference type="Pfam" id="PF17919">
    <property type="entry name" value="RT_RNaseH_2"/>
    <property type="match status" value="1"/>
</dbReference>
<dbReference type="CDD" id="cd09274">
    <property type="entry name" value="RNase_HI_RT_Ty3"/>
    <property type="match status" value="1"/>
</dbReference>
<keyword evidence="3" id="KW-1185">Reference proteome</keyword>
<evidence type="ECO:0000259" key="1">
    <source>
        <dbReference type="Pfam" id="PF17919"/>
    </source>
</evidence>
<dbReference type="Gene3D" id="3.30.70.270">
    <property type="match status" value="1"/>
</dbReference>
<keyword evidence="2" id="KW-0808">Transferase</keyword>
<accession>A0ABQ5J982</accession>
<gene>
    <name evidence="2" type="ORF">Tco_1125121</name>
</gene>
<evidence type="ECO:0000313" key="3">
    <source>
        <dbReference type="Proteomes" id="UP001151760"/>
    </source>
</evidence>
<sequence>MTSGFATQPQVIDDVCDRMSNLEYKHRELVKKIVIVRDAEVTDRITIGEIHPRVTTLEGQVQTLQTSLLRVWLQNQQLQTRLPDIEKREGTWITYMSWMEKHLAVIEKKLTGPPTGPQYYESPCKKPFSIQMLRKRRRFNQAESVKNWKTPESSTEIRSFIRLAGYYRRFIENFSKIAKPLTLLALKNKTYGLSDKQGKVFSILKEKLCNAPVLALPDRPNDCVVYCDASKQGFGCVLMQRGKMIAYVSRQLKTHEKNYTTHNLELYIFDQKELNMRQRRWIELLSDYECKIKCHPGKANVVVDALSRKERLKPRQVLVMSITIHSGLKTKILEA</sequence>
<evidence type="ECO:0000313" key="2">
    <source>
        <dbReference type="EMBL" id="GJU08691.1"/>
    </source>
</evidence>
<keyword evidence="2" id="KW-0695">RNA-directed DNA polymerase</keyword>
<reference evidence="2" key="2">
    <citation type="submission" date="2022-01" db="EMBL/GenBank/DDBJ databases">
        <authorList>
            <person name="Yamashiro T."/>
            <person name="Shiraishi A."/>
            <person name="Satake H."/>
            <person name="Nakayama K."/>
        </authorList>
    </citation>
    <scope>NUCLEOTIDE SEQUENCE</scope>
</reference>
<dbReference type="InterPro" id="IPR041577">
    <property type="entry name" value="RT_RNaseH_2"/>
</dbReference>
<proteinExistence type="predicted"/>
<feature type="domain" description="Reverse transcriptase/retrotransposon-derived protein RNase H-like" evidence="1">
    <location>
        <begin position="194"/>
        <end position="267"/>
    </location>
</feature>
<keyword evidence="2" id="KW-0548">Nucleotidyltransferase</keyword>
<protein>
    <submittedName>
        <fullName evidence="2">Reverse transcriptase domain-containing protein</fullName>
    </submittedName>
</protein>
<dbReference type="Proteomes" id="UP001151760">
    <property type="component" value="Unassembled WGS sequence"/>
</dbReference>
<reference evidence="2" key="1">
    <citation type="journal article" date="2022" name="Int. J. Mol. Sci.">
        <title>Draft Genome of Tanacetum Coccineum: Genomic Comparison of Closely Related Tanacetum-Family Plants.</title>
        <authorList>
            <person name="Yamashiro T."/>
            <person name="Shiraishi A."/>
            <person name="Nakayama K."/>
            <person name="Satake H."/>
        </authorList>
    </citation>
    <scope>NUCLEOTIDE SEQUENCE</scope>
</reference>
<dbReference type="PANTHER" id="PTHR34072">
    <property type="entry name" value="ENZYMATIC POLYPROTEIN-RELATED"/>
    <property type="match status" value="1"/>
</dbReference>
<dbReference type="GO" id="GO:0003964">
    <property type="term" value="F:RNA-directed DNA polymerase activity"/>
    <property type="evidence" value="ECO:0007669"/>
    <property type="project" value="UniProtKB-KW"/>
</dbReference>
<dbReference type="SUPFAM" id="SSF56672">
    <property type="entry name" value="DNA/RNA polymerases"/>
    <property type="match status" value="1"/>
</dbReference>
<comment type="caution">
    <text evidence="2">The sequence shown here is derived from an EMBL/GenBank/DDBJ whole genome shotgun (WGS) entry which is preliminary data.</text>
</comment>
<dbReference type="InterPro" id="IPR043502">
    <property type="entry name" value="DNA/RNA_pol_sf"/>
</dbReference>
<name>A0ABQ5J982_9ASTR</name>
<organism evidence="2 3">
    <name type="scientific">Tanacetum coccineum</name>
    <dbReference type="NCBI Taxonomy" id="301880"/>
    <lineage>
        <taxon>Eukaryota</taxon>
        <taxon>Viridiplantae</taxon>
        <taxon>Streptophyta</taxon>
        <taxon>Embryophyta</taxon>
        <taxon>Tracheophyta</taxon>
        <taxon>Spermatophyta</taxon>
        <taxon>Magnoliopsida</taxon>
        <taxon>eudicotyledons</taxon>
        <taxon>Gunneridae</taxon>
        <taxon>Pentapetalae</taxon>
        <taxon>asterids</taxon>
        <taxon>campanulids</taxon>
        <taxon>Asterales</taxon>
        <taxon>Asteraceae</taxon>
        <taxon>Asteroideae</taxon>
        <taxon>Anthemideae</taxon>
        <taxon>Anthemidinae</taxon>
        <taxon>Tanacetum</taxon>
    </lineage>
</organism>
<dbReference type="InterPro" id="IPR043128">
    <property type="entry name" value="Rev_trsase/Diguanyl_cyclase"/>
</dbReference>
<dbReference type="EMBL" id="BQNB010021657">
    <property type="protein sequence ID" value="GJU08691.1"/>
    <property type="molecule type" value="Genomic_DNA"/>
</dbReference>